<keyword evidence="2 5" id="KW-0732">Signal</keyword>
<evidence type="ECO:0000256" key="1">
    <source>
        <dbReference type="ARBA" id="ARBA00005382"/>
    </source>
</evidence>
<feature type="signal peptide" evidence="5">
    <location>
        <begin position="1"/>
        <end position="24"/>
    </location>
</feature>
<keyword evidence="3 4" id="KW-0378">Hydrolase</keyword>
<comment type="similarity">
    <text evidence="1 4">Belongs to the glycosyl hydrolase 30 family.</text>
</comment>
<accession>A0A7W5AVG7</accession>
<sequence>MKMGRLMKLCGVFTVLGAGLAACADTAEDSDAKQQAAQTWITMPDKSKLLEQGGDIQGIPADENSGETNAIAIDPTKTYQQIDGFGASLTDSSAWLIANKLSGEQRAELMIKLFDHDEGIGMSYLRLPVGASDFALSSYTYDDVPAGETDYPLARFSISHDKEYILPVLKQARTLNPDLRIMASPWSAPAWMKTSESLIGGSLKPEAYEVYANYLALFLEAYEAEGIPIDALTPQNEPHHVPDGYPGMRMEAFEQATFIKTHLGPVLEERGLHTKIVIWDHNWDEAYYPLTVLNDPEANRYIAGSAFHGYAGDVASQSQVHDAFPDKAIYFTESSGGEWATDFGGNLKWDMQNLIIGATRNWARTVLKWNLALDEQHGPQNGGCQDCRGIVTVNQQSGEVTLNEEYYAFGHASKFVKSGAYRIASSGMEEGALSHVAFRNPDGAIVLVAFNTAQTEASFDVRLGDQAYPVRLPAGAAATYVWPAFLPTGL</sequence>
<dbReference type="EMBL" id="JACHXK010000002">
    <property type="protein sequence ID" value="MBB3108921.1"/>
    <property type="molecule type" value="Genomic_DNA"/>
</dbReference>
<evidence type="ECO:0000259" key="7">
    <source>
        <dbReference type="Pfam" id="PF17189"/>
    </source>
</evidence>
<keyword evidence="4 8" id="KW-0326">Glycosidase</keyword>
<comment type="caution">
    <text evidence="8">The sequence shown here is derived from an EMBL/GenBank/DDBJ whole genome shotgun (WGS) entry which is preliminary data.</text>
</comment>
<feature type="chain" id="PRO_5030769907" evidence="5">
    <location>
        <begin position="25"/>
        <end position="490"/>
    </location>
</feature>
<dbReference type="SUPFAM" id="SSF51445">
    <property type="entry name" value="(Trans)glycosidases"/>
    <property type="match status" value="1"/>
</dbReference>
<evidence type="ECO:0000313" key="8">
    <source>
        <dbReference type="EMBL" id="MBB3108921.1"/>
    </source>
</evidence>
<dbReference type="Pfam" id="PF17189">
    <property type="entry name" value="Glyco_hydro_30C"/>
    <property type="match status" value="1"/>
</dbReference>
<dbReference type="InterPro" id="IPR033452">
    <property type="entry name" value="GH30_C"/>
</dbReference>
<dbReference type="InterPro" id="IPR013780">
    <property type="entry name" value="Glyco_hydro_b"/>
</dbReference>
<evidence type="ECO:0000259" key="6">
    <source>
        <dbReference type="Pfam" id="PF02055"/>
    </source>
</evidence>
<dbReference type="AlphaFoldDB" id="A0A7W5AVG7"/>
<evidence type="ECO:0000256" key="5">
    <source>
        <dbReference type="SAM" id="SignalP"/>
    </source>
</evidence>
<dbReference type="InterPro" id="IPR033453">
    <property type="entry name" value="Glyco_hydro_30_TIM-barrel"/>
</dbReference>
<keyword evidence="9" id="KW-1185">Reference proteome</keyword>
<dbReference type="GO" id="GO:0006680">
    <property type="term" value="P:glucosylceramide catabolic process"/>
    <property type="evidence" value="ECO:0007669"/>
    <property type="project" value="TreeGrafter"/>
</dbReference>
<dbReference type="PANTHER" id="PTHR11069:SF23">
    <property type="entry name" value="LYSOSOMAL ACID GLUCOSYLCERAMIDASE"/>
    <property type="match status" value="1"/>
</dbReference>
<dbReference type="PROSITE" id="PS51257">
    <property type="entry name" value="PROKAR_LIPOPROTEIN"/>
    <property type="match status" value="1"/>
</dbReference>
<dbReference type="InterPro" id="IPR017853">
    <property type="entry name" value="GH"/>
</dbReference>
<proteinExistence type="inferred from homology"/>
<dbReference type="GO" id="GO:0016020">
    <property type="term" value="C:membrane"/>
    <property type="evidence" value="ECO:0007669"/>
    <property type="project" value="GOC"/>
</dbReference>
<dbReference type="Gene3D" id="3.20.20.80">
    <property type="entry name" value="Glycosidases"/>
    <property type="match status" value="1"/>
</dbReference>
<dbReference type="Pfam" id="PF02055">
    <property type="entry name" value="Glyco_hydro_30"/>
    <property type="match status" value="1"/>
</dbReference>
<evidence type="ECO:0000256" key="2">
    <source>
        <dbReference type="ARBA" id="ARBA00022729"/>
    </source>
</evidence>
<feature type="domain" description="Glycosyl hydrolase family 30 TIM-barrel" evidence="6">
    <location>
        <begin position="82"/>
        <end position="416"/>
    </location>
</feature>
<feature type="domain" description="Glycosyl hydrolase family 30 beta sandwich" evidence="7">
    <location>
        <begin position="419"/>
        <end position="480"/>
    </location>
</feature>
<evidence type="ECO:0000256" key="4">
    <source>
        <dbReference type="RuleBase" id="RU361188"/>
    </source>
</evidence>
<dbReference type="EC" id="3.2.1.45" evidence="8"/>
<dbReference type="PANTHER" id="PTHR11069">
    <property type="entry name" value="GLUCOSYLCERAMIDASE"/>
    <property type="match status" value="1"/>
</dbReference>
<evidence type="ECO:0000256" key="3">
    <source>
        <dbReference type="ARBA" id="ARBA00022801"/>
    </source>
</evidence>
<protein>
    <submittedName>
        <fullName evidence="8">Glucosylceramidase</fullName>
        <ecNumber evidence="8">3.2.1.45</ecNumber>
    </submittedName>
</protein>
<dbReference type="PRINTS" id="PR00843">
    <property type="entry name" value="GLHYDRLASE30"/>
</dbReference>
<gene>
    <name evidence="8" type="ORF">FHS18_000973</name>
</gene>
<name>A0A7W5AVG7_9BACL</name>
<dbReference type="GO" id="GO:0004348">
    <property type="term" value="F:glucosylceramidase activity"/>
    <property type="evidence" value="ECO:0007669"/>
    <property type="project" value="UniProtKB-EC"/>
</dbReference>
<dbReference type="Proteomes" id="UP000570361">
    <property type="component" value="Unassembled WGS sequence"/>
</dbReference>
<dbReference type="InterPro" id="IPR001139">
    <property type="entry name" value="Glyco_hydro_30"/>
</dbReference>
<reference evidence="8 9" key="1">
    <citation type="submission" date="2020-08" db="EMBL/GenBank/DDBJ databases">
        <title>Genomic Encyclopedia of Type Strains, Phase III (KMG-III): the genomes of soil and plant-associated and newly described type strains.</title>
        <authorList>
            <person name="Whitman W."/>
        </authorList>
    </citation>
    <scope>NUCLEOTIDE SEQUENCE [LARGE SCALE GENOMIC DNA]</scope>
    <source>
        <strain evidence="8 9">CECT 5862</strain>
    </source>
</reference>
<evidence type="ECO:0000313" key="9">
    <source>
        <dbReference type="Proteomes" id="UP000570361"/>
    </source>
</evidence>
<dbReference type="Gene3D" id="2.60.40.1180">
    <property type="entry name" value="Golgi alpha-mannosidase II"/>
    <property type="match status" value="1"/>
</dbReference>
<dbReference type="RefSeq" id="WP_183597549.1">
    <property type="nucleotide sequence ID" value="NZ_JACHXK010000002.1"/>
</dbReference>
<organism evidence="8 9">
    <name type="scientific">Paenibacillus phyllosphaerae</name>
    <dbReference type="NCBI Taxonomy" id="274593"/>
    <lineage>
        <taxon>Bacteria</taxon>
        <taxon>Bacillati</taxon>
        <taxon>Bacillota</taxon>
        <taxon>Bacilli</taxon>
        <taxon>Bacillales</taxon>
        <taxon>Paenibacillaceae</taxon>
        <taxon>Paenibacillus</taxon>
    </lineage>
</organism>